<proteinExistence type="predicted"/>
<keyword evidence="3" id="KW-0862">Zinc</keyword>
<evidence type="ECO:0000313" key="6">
    <source>
        <dbReference type="EMBL" id="MDO7786200.1"/>
    </source>
</evidence>
<dbReference type="InterPro" id="IPR020458">
    <property type="entry name" value="Znf_DskA_TraR_CS"/>
</dbReference>
<dbReference type="AlphaFoldDB" id="A0AAW7Z9K0"/>
<dbReference type="PROSITE" id="PS01102">
    <property type="entry name" value="ZF_DKSA_1"/>
    <property type="match status" value="1"/>
</dbReference>
<dbReference type="Pfam" id="PF01258">
    <property type="entry name" value="zf-dskA_traR"/>
    <property type="match status" value="1"/>
</dbReference>
<evidence type="ECO:0000256" key="3">
    <source>
        <dbReference type="ARBA" id="ARBA00022833"/>
    </source>
</evidence>
<dbReference type="GO" id="GO:0008270">
    <property type="term" value="F:zinc ion binding"/>
    <property type="evidence" value="ECO:0007669"/>
    <property type="project" value="UniProtKB-KW"/>
</dbReference>
<dbReference type="SUPFAM" id="SSF57716">
    <property type="entry name" value="Glucocorticoid receptor-like (DNA-binding domain)"/>
    <property type="match status" value="1"/>
</dbReference>
<feature type="domain" description="Zinc finger DksA/TraR C4-type" evidence="5">
    <location>
        <begin position="88"/>
        <end position="119"/>
    </location>
</feature>
<gene>
    <name evidence="6" type="ORF">P6N53_03055</name>
</gene>
<dbReference type="Gene3D" id="1.20.120.910">
    <property type="entry name" value="DksA, coiled-coil domain"/>
    <property type="match status" value="1"/>
</dbReference>
<name>A0AAW7Z9K0_9FIRM</name>
<dbReference type="PANTHER" id="PTHR33823">
    <property type="entry name" value="RNA POLYMERASE-BINDING TRANSCRIPTION FACTOR DKSA-RELATED"/>
    <property type="match status" value="1"/>
</dbReference>
<dbReference type="SUPFAM" id="SSF109635">
    <property type="entry name" value="DnaK suppressor protein DksA, alpha-hairpin domain"/>
    <property type="match status" value="1"/>
</dbReference>
<comment type="caution">
    <text evidence="6">The sequence shown here is derived from an EMBL/GenBank/DDBJ whole genome shotgun (WGS) entry which is preliminary data.</text>
</comment>
<dbReference type="InterPro" id="IPR000962">
    <property type="entry name" value="Znf_DskA_TraR"/>
</dbReference>
<evidence type="ECO:0000256" key="2">
    <source>
        <dbReference type="ARBA" id="ARBA00022771"/>
    </source>
</evidence>
<dbReference type="PANTHER" id="PTHR33823:SF4">
    <property type="entry name" value="GENERAL STRESS PROTEIN 16O"/>
    <property type="match status" value="1"/>
</dbReference>
<evidence type="ECO:0000256" key="1">
    <source>
        <dbReference type="ARBA" id="ARBA00022723"/>
    </source>
</evidence>
<evidence type="ECO:0000256" key="4">
    <source>
        <dbReference type="PROSITE-ProRule" id="PRU00510"/>
    </source>
</evidence>
<accession>A0AAW7Z9K0</accession>
<sequence>MLTRQQLDDYKYRLMNMRDHMLDRIERFNDTGLGDSMSKSTSELSTYDNHPADVGTEMFERSKDFALREQAMLTVGAIDDALEKMNNGQYGKCEVCGKDINPDRLDAVPYTTQCVACKSQDEDLPKSHERTAEEDVLENPFSRSWKDKDEDGYTAFDGEDSWEEVAGWNEHAARSQAGAYYGDTEVEEEEDVGFVQEIENIPYEVGDDGVFYKDFRGIDDDKSPYEKIDIGYEHHEPGEPVKY</sequence>
<organism evidence="6 7">
    <name type="scientific">Desulforamulus aquiferis</name>
    <dbReference type="NCBI Taxonomy" id="1397668"/>
    <lineage>
        <taxon>Bacteria</taxon>
        <taxon>Bacillati</taxon>
        <taxon>Bacillota</taxon>
        <taxon>Clostridia</taxon>
        <taxon>Eubacteriales</taxon>
        <taxon>Peptococcaceae</taxon>
        <taxon>Desulforamulus</taxon>
    </lineage>
</organism>
<evidence type="ECO:0000259" key="5">
    <source>
        <dbReference type="Pfam" id="PF01258"/>
    </source>
</evidence>
<keyword evidence="7" id="KW-1185">Reference proteome</keyword>
<evidence type="ECO:0000313" key="7">
    <source>
        <dbReference type="Proteomes" id="UP001172911"/>
    </source>
</evidence>
<feature type="zinc finger region" description="dksA C4-type" evidence="4">
    <location>
        <begin position="93"/>
        <end position="117"/>
    </location>
</feature>
<dbReference type="InterPro" id="IPR014240">
    <property type="entry name" value="YteA"/>
</dbReference>
<dbReference type="PROSITE" id="PS51128">
    <property type="entry name" value="ZF_DKSA_2"/>
    <property type="match status" value="1"/>
</dbReference>
<reference evidence="6" key="2">
    <citation type="submission" date="2023-03" db="EMBL/GenBank/DDBJ databases">
        <authorList>
            <person name="Zhang Z."/>
        </authorList>
    </citation>
    <scope>NUCLEOTIDE SEQUENCE</scope>
    <source>
        <strain evidence="6">DSA</strain>
    </source>
</reference>
<dbReference type="Proteomes" id="UP001172911">
    <property type="component" value="Unassembled WGS sequence"/>
</dbReference>
<dbReference type="NCBIfam" id="TIGR02890">
    <property type="entry name" value="bacill_yteA"/>
    <property type="match status" value="1"/>
</dbReference>
<protein>
    <submittedName>
        <fullName evidence="6">TraR/DksA C4-type zinc finger protein</fullName>
    </submittedName>
</protein>
<keyword evidence="2" id="KW-0863">Zinc-finger</keyword>
<dbReference type="InterPro" id="IPR037187">
    <property type="entry name" value="DnaK_N"/>
</dbReference>
<dbReference type="RefSeq" id="WP_304541084.1">
    <property type="nucleotide sequence ID" value="NZ_JARPTC010000003.1"/>
</dbReference>
<keyword evidence="1" id="KW-0479">Metal-binding</keyword>
<reference evidence="6" key="1">
    <citation type="journal article" date="2023" name="J. Hazard. Mater.">
        <title>Anaerobic biodegradation of pyrene and benzo[a]pyrene by a new sulfate-reducing Desulforamulus aquiferis strain DSA.</title>
        <authorList>
            <person name="Zhang Z."/>
            <person name="Sun J."/>
            <person name="Gong X."/>
            <person name="Wang C."/>
            <person name="Wang H."/>
        </authorList>
    </citation>
    <scope>NUCLEOTIDE SEQUENCE</scope>
    <source>
        <strain evidence="6">DSA</strain>
    </source>
</reference>
<dbReference type="EMBL" id="JARPTC010000003">
    <property type="protein sequence ID" value="MDO7786200.1"/>
    <property type="molecule type" value="Genomic_DNA"/>
</dbReference>